<protein>
    <recommendedName>
        <fullName evidence="9">PDZ domain-containing protein</fullName>
    </recommendedName>
</protein>
<keyword evidence="11" id="KW-1185">Reference proteome</keyword>
<keyword evidence="7" id="KW-0206">Cytoskeleton</keyword>
<dbReference type="GO" id="GO:0030864">
    <property type="term" value="C:cortical actin cytoskeleton"/>
    <property type="evidence" value="ECO:0007669"/>
    <property type="project" value="TreeGrafter"/>
</dbReference>
<evidence type="ECO:0000256" key="8">
    <source>
        <dbReference type="SAM" id="MobiDB-lite"/>
    </source>
</evidence>
<dbReference type="CDD" id="cd06750">
    <property type="entry name" value="PDZ_shroom2_3_4-like"/>
    <property type="match status" value="1"/>
</dbReference>
<evidence type="ECO:0000256" key="7">
    <source>
        <dbReference type="ARBA" id="ARBA00023212"/>
    </source>
</evidence>
<feature type="region of interest" description="Disordered" evidence="8">
    <location>
        <begin position="1"/>
        <end position="33"/>
    </location>
</feature>
<evidence type="ECO:0000256" key="5">
    <source>
        <dbReference type="ARBA" id="ARBA00022553"/>
    </source>
</evidence>
<feature type="domain" description="PDZ" evidence="9">
    <location>
        <begin position="41"/>
        <end position="120"/>
    </location>
</feature>
<dbReference type="GeneTree" id="ENSGT00940000155212"/>
<reference evidence="11" key="1">
    <citation type="submission" date="2018-06" db="EMBL/GenBank/DDBJ databases">
        <title>Genome assembly of Danube salmon.</title>
        <authorList>
            <person name="Macqueen D.J."/>
            <person name="Gundappa M.K."/>
        </authorList>
    </citation>
    <scope>NUCLEOTIDE SEQUENCE [LARGE SCALE GENOMIC DNA]</scope>
</reference>
<dbReference type="GO" id="GO:0051015">
    <property type="term" value="F:actin filament binding"/>
    <property type="evidence" value="ECO:0007669"/>
    <property type="project" value="InterPro"/>
</dbReference>
<evidence type="ECO:0000259" key="9">
    <source>
        <dbReference type="PROSITE" id="PS50106"/>
    </source>
</evidence>
<dbReference type="GO" id="GO:0043296">
    <property type="term" value="C:apical junction complex"/>
    <property type="evidence" value="ECO:0007669"/>
    <property type="project" value="TreeGrafter"/>
</dbReference>
<dbReference type="AlphaFoldDB" id="A0A4W5R0G5"/>
<dbReference type="Ensembl" id="ENSHHUT00000080539.1">
    <property type="protein sequence ID" value="ENSHHUP00000078014.1"/>
    <property type="gene ID" value="ENSHHUG00000045548.1"/>
</dbReference>
<proteinExistence type="inferred from homology"/>
<reference evidence="10" key="2">
    <citation type="submission" date="2025-08" db="UniProtKB">
        <authorList>
            <consortium name="Ensembl"/>
        </authorList>
    </citation>
    <scope>IDENTIFICATION</scope>
</reference>
<comment type="subcellular location">
    <subcellularLocation>
        <location evidence="1">Cytoplasm</location>
        <location evidence="1">Cytoskeleton</location>
    </subcellularLocation>
</comment>
<keyword evidence="5" id="KW-0597">Phosphoprotein</keyword>
<evidence type="ECO:0000256" key="1">
    <source>
        <dbReference type="ARBA" id="ARBA00004245"/>
    </source>
</evidence>
<dbReference type="SUPFAM" id="SSF50156">
    <property type="entry name" value="PDZ domain-like"/>
    <property type="match status" value="1"/>
</dbReference>
<accession>A0A4W5R0G5</accession>
<keyword evidence="3" id="KW-0217">Developmental protein</keyword>
<dbReference type="SMART" id="SM00228">
    <property type="entry name" value="PDZ"/>
    <property type="match status" value="1"/>
</dbReference>
<dbReference type="Gene3D" id="2.30.42.10">
    <property type="match status" value="1"/>
</dbReference>
<dbReference type="PANTHER" id="PTHR15012:SF8">
    <property type="entry name" value="PROTEIN SHROOM2"/>
    <property type="match status" value="1"/>
</dbReference>
<evidence type="ECO:0000313" key="10">
    <source>
        <dbReference type="Ensembl" id="ENSHHUP00000078014.1"/>
    </source>
</evidence>
<evidence type="ECO:0000313" key="11">
    <source>
        <dbReference type="Proteomes" id="UP000314982"/>
    </source>
</evidence>
<dbReference type="FunFam" id="2.30.42.10:FF:000100">
    <property type="entry name" value="Shroom family member 2"/>
    <property type="match status" value="1"/>
</dbReference>
<sequence length="120" mass="13532">MDTLDSRSDPRYSDGDHNPWLMERPEDMDQRSQEGFEGWRLVDVLLSGGAPWGFTLKGGREHREPLLITKVEEGSKAAEVSLQVGDEMVNINQVPLSGYRQEAICLVKGSYKTLNLVVKR</sequence>
<dbReference type="GO" id="GO:0007015">
    <property type="term" value="P:actin filament organization"/>
    <property type="evidence" value="ECO:0007669"/>
    <property type="project" value="TreeGrafter"/>
</dbReference>
<evidence type="ECO:0000256" key="4">
    <source>
        <dbReference type="ARBA" id="ARBA00022490"/>
    </source>
</evidence>
<dbReference type="InterPro" id="IPR036034">
    <property type="entry name" value="PDZ_sf"/>
</dbReference>
<name>A0A4W5R0G5_9TELE</name>
<keyword evidence="6" id="KW-0009">Actin-binding</keyword>
<dbReference type="GO" id="GO:0005912">
    <property type="term" value="C:adherens junction"/>
    <property type="evidence" value="ECO:0007669"/>
    <property type="project" value="TreeGrafter"/>
</dbReference>
<evidence type="ECO:0000256" key="3">
    <source>
        <dbReference type="ARBA" id="ARBA00022473"/>
    </source>
</evidence>
<dbReference type="InterPro" id="IPR001478">
    <property type="entry name" value="PDZ"/>
</dbReference>
<dbReference type="PROSITE" id="PS50106">
    <property type="entry name" value="PDZ"/>
    <property type="match status" value="1"/>
</dbReference>
<dbReference type="PANTHER" id="PTHR15012">
    <property type="entry name" value="APICAL PROTEIN/SHROOM-RELATED"/>
    <property type="match status" value="1"/>
</dbReference>
<dbReference type="GO" id="GO:0016324">
    <property type="term" value="C:apical plasma membrane"/>
    <property type="evidence" value="ECO:0007669"/>
    <property type="project" value="TreeGrafter"/>
</dbReference>
<organism evidence="10 11">
    <name type="scientific">Hucho hucho</name>
    <name type="common">huchen</name>
    <dbReference type="NCBI Taxonomy" id="62062"/>
    <lineage>
        <taxon>Eukaryota</taxon>
        <taxon>Metazoa</taxon>
        <taxon>Chordata</taxon>
        <taxon>Craniata</taxon>
        <taxon>Vertebrata</taxon>
        <taxon>Euteleostomi</taxon>
        <taxon>Actinopterygii</taxon>
        <taxon>Neopterygii</taxon>
        <taxon>Teleostei</taxon>
        <taxon>Protacanthopterygii</taxon>
        <taxon>Salmoniformes</taxon>
        <taxon>Salmonidae</taxon>
        <taxon>Salmoninae</taxon>
        <taxon>Hucho</taxon>
    </lineage>
</organism>
<dbReference type="Proteomes" id="UP000314982">
    <property type="component" value="Unassembled WGS sequence"/>
</dbReference>
<dbReference type="STRING" id="62062.ENSHHUP00000078014"/>
<comment type="similarity">
    <text evidence="2">Belongs to the shroom family.</text>
</comment>
<keyword evidence="4" id="KW-0963">Cytoplasm</keyword>
<dbReference type="Pfam" id="PF00595">
    <property type="entry name" value="PDZ"/>
    <property type="match status" value="1"/>
</dbReference>
<evidence type="ECO:0000256" key="2">
    <source>
        <dbReference type="ARBA" id="ARBA00006469"/>
    </source>
</evidence>
<dbReference type="InterPro" id="IPR027685">
    <property type="entry name" value="Shroom_fam"/>
</dbReference>
<reference evidence="10" key="3">
    <citation type="submission" date="2025-09" db="UniProtKB">
        <authorList>
            <consortium name="Ensembl"/>
        </authorList>
    </citation>
    <scope>IDENTIFICATION</scope>
</reference>
<evidence type="ECO:0000256" key="6">
    <source>
        <dbReference type="ARBA" id="ARBA00023203"/>
    </source>
</evidence>